<evidence type="ECO:0000313" key="3">
    <source>
        <dbReference type="Proteomes" id="UP000230935"/>
    </source>
</evidence>
<sequence length="465" mass="52215">MYQKRIKGKIVKLKTKFYFLLLLAAAAVTTGFGCTPGSGGGADGLEPINLSYWSVFNQSDFVSNVINDYRAIHPNINIEFRQLRAEEYEKELLNALAEDRGPDIFSIRNTWLQEYLPKIEPLPAQTTLKVRYTQTSLGIKEEVITDTVTENSITPGQVRDKFLEVVYDDAIFNNQVYGLPLAVDTLVMYYNRDLFNSAGIATPPTNWQEVQQAVKQLTFLDRQGNLAQSGIALGTGENVERSFDILSLIMMQNGTIMTQGTKVTFNQGIGNTDYNPGVGALRFYTDFATPSKEVYSWNSGQANSLQAFVEGKTAIFFGYSYHMPLIQARGLGRVEVGVAPMPQIKDSNQVNFANYWLETVSKKTSNVDAAWNFIQFATTRAEEARKYLDSANRPTALKELIEEQKDDDFLRSFAGQLLTADNWYRGKDAETVETIFENMIDSVTRDGVGYENALELAAQRVQQTY</sequence>
<dbReference type="Gene3D" id="3.40.190.10">
    <property type="entry name" value="Periplasmic binding protein-like II"/>
    <property type="match status" value="1"/>
</dbReference>
<dbReference type="Pfam" id="PF01547">
    <property type="entry name" value="SBP_bac_1"/>
    <property type="match status" value="1"/>
</dbReference>
<name>A0A2H0W0I3_9BACT</name>
<proteinExistence type="predicted"/>
<evidence type="ECO:0008006" key="4">
    <source>
        <dbReference type="Google" id="ProtNLM"/>
    </source>
</evidence>
<dbReference type="SUPFAM" id="SSF53850">
    <property type="entry name" value="Periplasmic binding protein-like II"/>
    <property type="match status" value="1"/>
</dbReference>
<evidence type="ECO:0000313" key="2">
    <source>
        <dbReference type="EMBL" id="PIS04873.1"/>
    </source>
</evidence>
<feature type="signal peptide" evidence="1">
    <location>
        <begin position="1"/>
        <end position="33"/>
    </location>
</feature>
<keyword evidence="1" id="KW-0732">Signal</keyword>
<dbReference type="InterPro" id="IPR050490">
    <property type="entry name" value="Bact_solute-bd_prot1"/>
</dbReference>
<dbReference type="AlphaFoldDB" id="A0A2H0W0I3"/>
<dbReference type="PROSITE" id="PS51257">
    <property type="entry name" value="PROKAR_LIPOPROTEIN"/>
    <property type="match status" value="1"/>
</dbReference>
<dbReference type="PANTHER" id="PTHR43649">
    <property type="entry name" value="ARABINOSE-BINDING PROTEIN-RELATED"/>
    <property type="match status" value="1"/>
</dbReference>
<protein>
    <recommendedName>
        <fullName evidence="4">ABC transporter substrate-binding protein</fullName>
    </recommendedName>
</protein>
<dbReference type="InterPro" id="IPR006059">
    <property type="entry name" value="SBP"/>
</dbReference>
<evidence type="ECO:0000256" key="1">
    <source>
        <dbReference type="SAM" id="SignalP"/>
    </source>
</evidence>
<dbReference type="Proteomes" id="UP000230935">
    <property type="component" value="Unassembled WGS sequence"/>
</dbReference>
<accession>A0A2H0W0I3</accession>
<gene>
    <name evidence="2" type="ORF">COT81_04430</name>
</gene>
<organism evidence="2 3">
    <name type="scientific">Candidatus Buchananbacteria bacterium CG10_big_fil_rev_8_21_14_0_10_42_9</name>
    <dbReference type="NCBI Taxonomy" id="1974526"/>
    <lineage>
        <taxon>Bacteria</taxon>
        <taxon>Candidatus Buchananiibacteriota</taxon>
    </lineage>
</organism>
<feature type="chain" id="PRO_5013601191" description="ABC transporter substrate-binding protein" evidence="1">
    <location>
        <begin position="34"/>
        <end position="465"/>
    </location>
</feature>
<reference evidence="3" key="1">
    <citation type="submission" date="2017-09" db="EMBL/GenBank/DDBJ databases">
        <title>Depth-based differentiation of microbial function through sediment-hosted aquifers and enrichment of novel symbionts in the deep terrestrial subsurface.</title>
        <authorList>
            <person name="Probst A.J."/>
            <person name="Ladd B."/>
            <person name="Jarett J.K."/>
            <person name="Geller-Mcgrath D.E."/>
            <person name="Sieber C.M.K."/>
            <person name="Emerson J.B."/>
            <person name="Anantharaman K."/>
            <person name="Thomas B.C."/>
            <person name="Malmstrom R."/>
            <person name="Stieglmeier M."/>
            <person name="Klingl A."/>
            <person name="Woyke T."/>
            <person name="Ryan C.M."/>
            <person name="Banfield J.F."/>
        </authorList>
    </citation>
    <scope>NUCLEOTIDE SEQUENCE [LARGE SCALE GENOMIC DNA]</scope>
</reference>
<comment type="caution">
    <text evidence="2">The sequence shown here is derived from an EMBL/GenBank/DDBJ whole genome shotgun (WGS) entry which is preliminary data.</text>
</comment>
<dbReference type="EMBL" id="PEZZ01000034">
    <property type="protein sequence ID" value="PIS04873.1"/>
    <property type="molecule type" value="Genomic_DNA"/>
</dbReference>
<dbReference type="PANTHER" id="PTHR43649:SF12">
    <property type="entry name" value="DIACETYLCHITOBIOSE BINDING PROTEIN DASA"/>
    <property type="match status" value="1"/>
</dbReference>